<proteinExistence type="predicted"/>
<evidence type="ECO:0000313" key="2">
    <source>
        <dbReference type="EMBL" id="KAJ3477396.1"/>
    </source>
</evidence>
<keyword evidence="3" id="KW-1185">Reference proteome</keyword>
<protein>
    <submittedName>
        <fullName evidence="2">Uncharacterized protein</fullName>
    </submittedName>
</protein>
<dbReference type="AlphaFoldDB" id="A0A9W8MNI1"/>
<feature type="compositionally biased region" description="Low complexity" evidence="1">
    <location>
        <begin position="108"/>
        <end position="132"/>
    </location>
</feature>
<evidence type="ECO:0000313" key="3">
    <source>
        <dbReference type="Proteomes" id="UP001148786"/>
    </source>
</evidence>
<reference evidence="2" key="1">
    <citation type="submission" date="2022-07" db="EMBL/GenBank/DDBJ databases">
        <title>Genome Sequence of Agrocybe chaxingu.</title>
        <authorList>
            <person name="Buettner E."/>
        </authorList>
    </citation>
    <scope>NUCLEOTIDE SEQUENCE</scope>
    <source>
        <strain evidence="2">MP-N11</strain>
    </source>
</reference>
<feature type="region of interest" description="Disordered" evidence="1">
    <location>
        <begin position="97"/>
        <end position="150"/>
    </location>
</feature>
<dbReference type="Proteomes" id="UP001148786">
    <property type="component" value="Unassembled WGS sequence"/>
</dbReference>
<sequence>MRTPDLTESPASSLPTTPNSLDTSFDCKIAKPEPRSALMINTNIPRPRIYEANTSITSFSPSTSIMHTAIEEPYNMLFSASPVSQGKRVFMSDSAITAVDDEEMTSPSLWSSTSATEMSSPSSYSDSSAASSFRGEDHFQRSSTPSPEPEPLALWAQYQLQALQLPLWQQKAL</sequence>
<dbReference type="OrthoDB" id="10528073at2759"/>
<name>A0A9W8MNI1_9AGAR</name>
<accession>A0A9W8MNI1</accession>
<organism evidence="2 3">
    <name type="scientific">Agrocybe chaxingu</name>
    <dbReference type="NCBI Taxonomy" id="84603"/>
    <lineage>
        <taxon>Eukaryota</taxon>
        <taxon>Fungi</taxon>
        <taxon>Dikarya</taxon>
        <taxon>Basidiomycota</taxon>
        <taxon>Agaricomycotina</taxon>
        <taxon>Agaricomycetes</taxon>
        <taxon>Agaricomycetidae</taxon>
        <taxon>Agaricales</taxon>
        <taxon>Agaricineae</taxon>
        <taxon>Strophariaceae</taxon>
        <taxon>Agrocybe</taxon>
    </lineage>
</organism>
<comment type="caution">
    <text evidence="2">The sequence shown here is derived from an EMBL/GenBank/DDBJ whole genome shotgun (WGS) entry which is preliminary data.</text>
</comment>
<feature type="compositionally biased region" description="Polar residues" evidence="1">
    <location>
        <begin position="9"/>
        <end position="23"/>
    </location>
</feature>
<gene>
    <name evidence="2" type="ORF">NLJ89_g12418</name>
</gene>
<evidence type="ECO:0000256" key="1">
    <source>
        <dbReference type="SAM" id="MobiDB-lite"/>
    </source>
</evidence>
<feature type="region of interest" description="Disordered" evidence="1">
    <location>
        <begin position="1"/>
        <end position="25"/>
    </location>
</feature>
<dbReference type="EMBL" id="JANKHO010004323">
    <property type="protein sequence ID" value="KAJ3477396.1"/>
    <property type="molecule type" value="Genomic_DNA"/>
</dbReference>